<proteinExistence type="inferred from homology"/>
<sequence length="609" mass="69076">MEKKKHIVVLGGGYGGVLTAKKLINKTKKDKNVKITLIDKKPYHTMLTELHEVAAGRIPEDGIRIDFETIFSRRNIDVVLDTVHNIDFEKKVVNGNNTCTTYDYLVLGTGSKPAFYCCQGAKDNAFNLWSYEDALRIRHHMLEVFGKASVETDPFKRKRLLTFVVIGCGFTGIEMAGELAEWRAELCREFSIKEKEVRIIIADLLPEVLPAFDDKLKKKTVKRLQKMNVEIMLKSGIDNVGEHHIDITGAGKIDCDTVIWTAGVEGSEIVENLGDNVAKTKRHQIETDKYLHAKDMEDVYVVGDNIFYIPEGHDKPVPQMVENAEHSADTVAKNIYASLHNKKKSEYKPKFHGAMVSIGGRYGVAQINMGKTNMVFSGFIAMFIKHFINFIYFVQVAGFNKLWTYMQHEFFHVEERRSFVGGYFAKRSPNFFLVPLRIFLGGMWIYEGWEKLLRVMENPYDIFLIASKVATSSASVAEEAATWGEALPVPEFITSIVDWFMNLMFYFPSGEFTYMAVVFQTGMVIAEIVVGLCLLGGLFTMLASLVSIAMGLMIWSSGMAPFEMLWYIFGGIAMIGGSGSTFGMDYYVLPWLKKQWVKIPFVKKWYLYT</sequence>
<protein>
    <recommendedName>
        <fullName evidence="2">NADH:ubiquinone reductase (non-electrogenic)</fullName>
        <ecNumber evidence="2">1.6.5.9</ecNumber>
    </recommendedName>
</protein>
<dbReference type="InterPro" id="IPR023753">
    <property type="entry name" value="FAD/NAD-binding_dom"/>
</dbReference>
<keyword evidence="5 10" id="KW-0560">Oxidoreductase</keyword>
<accession>A0A841R9G3</accession>
<evidence type="ECO:0000256" key="7">
    <source>
        <dbReference type="ARBA" id="ARBA00047599"/>
    </source>
</evidence>
<dbReference type="Gene3D" id="3.50.50.100">
    <property type="match status" value="1"/>
</dbReference>
<keyword evidence="6" id="KW-0520">NAD</keyword>
<feature type="transmembrane region" description="Helical" evidence="8">
    <location>
        <begin position="566"/>
        <end position="589"/>
    </location>
</feature>
<comment type="similarity">
    <text evidence="1">Belongs to the NADH dehydrogenase family.</text>
</comment>
<keyword evidence="8" id="KW-0472">Membrane</keyword>
<dbReference type="Pfam" id="PF07992">
    <property type="entry name" value="Pyr_redox_2"/>
    <property type="match status" value="1"/>
</dbReference>
<dbReference type="PRINTS" id="PR00368">
    <property type="entry name" value="FADPNR"/>
</dbReference>
<feature type="transmembrane region" description="Helical" evidence="8">
    <location>
        <begin position="374"/>
        <end position="394"/>
    </location>
</feature>
<dbReference type="PANTHER" id="PTHR43706">
    <property type="entry name" value="NADH DEHYDROGENASE"/>
    <property type="match status" value="1"/>
</dbReference>
<comment type="caution">
    <text evidence="10">The sequence shown here is derived from an EMBL/GenBank/DDBJ whole genome shotgun (WGS) entry which is preliminary data.</text>
</comment>
<evidence type="ECO:0000259" key="9">
    <source>
        <dbReference type="Pfam" id="PF07992"/>
    </source>
</evidence>
<evidence type="ECO:0000256" key="2">
    <source>
        <dbReference type="ARBA" id="ARBA00012637"/>
    </source>
</evidence>
<keyword evidence="4" id="KW-0274">FAD</keyword>
<dbReference type="GO" id="GO:0050136">
    <property type="term" value="F:NADH dehydrogenase (quinone) (non-electrogenic) activity"/>
    <property type="evidence" value="ECO:0007669"/>
    <property type="project" value="UniProtKB-EC"/>
</dbReference>
<evidence type="ECO:0000256" key="3">
    <source>
        <dbReference type="ARBA" id="ARBA00022630"/>
    </source>
</evidence>
<dbReference type="InterPro" id="IPR036188">
    <property type="entry name" value="FAD/NAD-bd_sf"/>
</dbReference>
<evidence type="ECO:0000256" key="8">
    <source>
        <dbReference type="SAM" id="Phobius"/>
    </source>
</evidence>
<evidence type="ECO:0000256" key="4">
    <source>
        <dbReference type="ARBA" id="ARBA00022827"/>
    </source>
</evidence>
<evidence type="ECO:0000256" key="1">
    <source>
        <dbReference type="ARBA" id="ARBA00005272"/>
    </source>
</evidence>
<dbReference type="PANTHER" id="PTHR43706:SF47">
    <property type="entry name" value="EXTERNAL NADH-UBIQUINONE OXIDOREDUCTASE 1, MITOCHONDRIAL-RELATED"/>
    <property type="match status" value="1"/>
</dbReference>
<evidence type="ECO:0000313" key="10">
    <source>
        <dbReference type="EMBL" id="MBB6480416.1"/>
    </source>
</evidence>
<name>A0A841R9G3_9SPIO</name>
<feature type="domain" description="FAD/NAD(P)-binding" evidence="9">
    <location>
        <begin position="6"/>
        <end position="327"/>
    </location>
</feature>
<gene>
    <name evidence="10" type="ORF">HNR50_002079</name>
</gene>
<dbReference type="PRINTS" id="PR00411">
    <property type="entry name" value="PNDRDTASEI"/>
</dbReference>
<keyword evidence="8" id="KW-1133">Transmembrane helix</keyword>
<evidence type="ECO:0000256" key="5">
    <source>
        <dbReference type="ARBA" id="ARBA00023002"/>
    </source>
</evidence>
<dbReference type="EMBL" id="JACHGJ010000003">
    <property type="protein sequence ID" value="MBB6480416.1"/>
    <property type="molecule type" value="Genomic_DNA"/>
</dbReference>
<dbReference type="RefSeq" id="WP_184746619.1">
    <property type="nucleotide sequence ID" value="NZ_JACHGJ010000003.1"/>
</dbReference>
<keyword evidence="3" id="KW-0285">Flavoprotein</keyword>
<keyword evidence="8" id="KW-0812">Transmembrane</keyword>
<dbReference type="SUPFAM" id="SSF51905">
    <property type="entry name" value="FAD/NAD(P)-binding domain"/>
    <property type="match status" value="2"/>
</dbReference>
<comment type="catalytic activity">
    <reaction evidence="7">
        <text>a quinone + NADH + H(+) = a quinol + NAD(+)</text>
        <dbReference type="Rhea" id="RHEA:46160"/>
        <dbReference type="ChEBI" id="CHEBI:15378"/>
        <dbReference type="ChEBI" id="CHEBI:24646"/>
        <dbReference type="ChEBI" id="CHEBI:57540"/>
        <dbReference type="ChEBI" id="CHEBI:57945"/>
        <dbReference type="ChEBI" id="CHEBI:132124"/>
        <dbReference type="EC" id="1.6.5.9"/>
    </reaction>
</comment>
<organism evidence="10 11">
    <name type="scientific">Spirochaeta isovalerica</name>
    <dbReference type="NCBI Taxonomy" id="150"/>
    <lineage>
        <taxon>Bacteria</taxon>
        <taxon>Pseudomonadati</taxon>
        <taxon>Spirochaetota</taxon>
        <taxon>Spirochaetia</taxon>
        <taxon>Spirochaetales</taxon>
        <taxon>Spirochaetaceae</taxon>
        <taxon>Spirochaeta</taxon>
    </lineage>
</organism>
<keyword evidence="11" id="KW-1185">Reference proteome</keyword>
<reference evidence="10 11" key="1">
    <citation type="submission" date="2020-08" db="EMBL/GenBank/DDBJ databases">
        <title>Genomic Encyclopedia of Type Strains, Phase IV (KMG-IV): sequencing the most valuable type-strain genomes for metagenomic binning, comparative biology and taxonomic classification.</title>
        <authorList>
            <person name="Goeker M."/>
        </authorList>
    </citation>
    <scope>NUCLEOTIDE SEQUENCE [LARGE SCALE GENOMIC DNA]</scope>
    <source>
        <strain evidence="10 11">DSM 2461</strain>
    </source>
</reference>
<dbReference type="AlphaFoldDB" id="A0A841R9G3"/>
<dbReference type="InterPro" id="IPR045024">
    <property type="entry name" value="NDH-2"/>
</dbReference>
<evidence type="ECO:0000313" key="11">
    <source>
        <dbReference type="Proteomes" id="UP000587760"/>
    </source>
</evidence>
<dbReference type="Proteomes" id="UP000587760">
    <property type="component" value="Unassembled WGS sequence"/>
</dbReference>
<dbReference type="EC" id="1.6.5.9" evidence="2"/>
<evidence type="ECO:0000256" key="6">
    <source>
        <dbReference type="ARBA" id="ARBA00023027"/>
    </source>
</evidence>